<evidence type="ECO:0000256" key="8">
    <source>
        <dbReference type="ARBA" id="ARBA00029691"/>
    </source>
</evidence>
<evidence type="ECO:0000256" key="6">
    <source>
        <dbReference type="ARBA" id="ARBA00023140"/>
    </source>
</evidence>
<dbReference type="PANTHER" id="PTHR23058">
    <property type="entry name" value="PEROXISOMAL MEMBRANE PROTEIN PEX14"/>
    <property type="match status" value="1"/>
</dbReference>
<feature type="compositionally biased region" description="Polar residues" evidence="11">
    <location>
        <begin position="76"/>
        <end position="118"/>
    </location>
</feature>
<protein>
    <recommendedName>
        <fullName evidence="7 10">Peroxisomal membrane protein PEX14</fullName>
    </recommendedName>
    <alternativeName>
        <fullName evidence="8 10">Peroxin-14</fullName>
    </alternativeName>
</protein>
<dbReference type="AlphaFoldDB" id="A0A7S4L2K0"/>
<evidence type="ECO:0000256" key="1">
    <source>
        <dbReference type="ARBA" id="ARBA00005443"/>
    </source>
</evidence>
<evidence type="ECO:0000256" key="4">
    <source>
        <dbReference type="ARBA" id="ARBA00023010"/>
    </source>
</evidence>
<comment type="subcellular location">
    <subcellularLocation>
        <location evidence="9 10">Peroxisome membrane</location>
    </subcellularLocation>
</comment>
<dbReference type="EMBL" id="HBKN01028838">
    <property type="protein sequence ID" value="CAE2312734.1"/>
    <property type="molecule type" value="Transcribed_RNA"/>
</dbReference>
<dbReference type="PANTHER" id="PTHR23058:SF0">
    <property type="entry name" value="PEROXISOMAL MEMBRANE PROTEIN PEX14"/>
    <property type="match status" value="1"/>
</dbReference>
<feature type="region of interest" description="Disordered" evidence="11">
    <location>
        <begin position="1"/>
        <end position="25"/>
    </location>
</feature>
<evidence type="ECO:0000256" key="3">
    <source>
        <dbReference type="ARBA" id="ARBA00022927"/>
    </source>
</evidence>
<comment type="function">
    <text evidence="10">Component of the PEX13-PEX14 docking complex, a translocon channel that specifically mediates the import of peroxisomal cargo proteins bound to PEX5 receptor. The PEX13-PEX14 docking complex forms a large import pore which can be opened to a diameter of about 9 nm. Mechanistically, PEX5 receptor along with cargo proteins associates with the PEX14 subunit of the PEX13-PEX14 docking complex in the cytosol, leading to the insertion of the receptor into the organelle membrane with the concomitant translocation of the cargo into the peroxisome matrix.</text>
</comment>
<feature type="compositionally biased region" description="Low complexity" evidence="11">
    <location>
        <begin position="9"/>
        <end position="22"/>
    </location>
</feature>
<accession>A0A7S4L2K0</accession>
<comment type="similarity">
    <text evidence="1 10">Belongs to the peroxin-14 family.</text>
</comment>
<dbReference type="GO" id="GO:0005102">
    <property type="term" value="F:signaling receptor binding"/>
    <property type="evidence" value="ECO:0007669"/>
    <property type="project" value="TreeGrafter"/>
</dbReference>
<keyword evidence="5 10" id="KW-0472">Membrane</keyword>
<gene>
    <name evidence="14" type="ORF">GTHE00462_LOCUS22360</name>
</gene>
<feature type="region of interest" description="Disordered" evidence="11">
    <location>
        <begin position="370"/>
        <end position="455"/>
    </location>
</feature>
<feature type="region of interest" description="Disordered" evidence="11">
    <location>
        <begin position="318"/>
        <end position="352"/>
    </location>
</feature>
<evidence type="ECO:0000256" key="11">
    <source>
        <dbReference type="SAM" id="MobiDB-lite"/>
    </source>
</evidence>
<evidence type="ECO:0000256" key="5">
    <source>
        <dbReference type="ARBA" id="ARBA00023136"/>
    </source>
</evidence>
<evidence type="ECO:0000259" key="12">
    <source>
        <dbReference type="Pfam" id="PF04695"/>
    </source>
</evidence>
<evidence type="ECO:0000256" key="10">
    <source>
        <dbReference type="RuleBase" id="RU367032"/>
    </source>
</evidence>
<evidence type="ECO:0000256" key="7">
    <source>
        <dbReference type="ARBA" id="ARBA00029502"/>
    </source>
</evidence>
<dbReference type="GO" id="GO:1990429">
    <property type="term" value="C:peroxisomal importomer complex"/>
    <property type="evidence" value="ECO:0007669"/>
    <property type="project" value="TreeGrafter"/>
</dbReference>
<dbReference type="GO" id="GO:0016560">
    <property type="term" value="P:protein import into peroxisome matrix, docking"/>
    <property type="evidence" value="ECO:0007669"/>
    <property type="project" value="UniProtKB-UniRule"/>
</dbReference>
<dbReference type="InterPro" id="IPR025655">
    <property type="entry name" value="PEX14"/>
</dbReference>
<evidence type="ECO:0000256" key="2">
    <source>
        <dbReference type="ARBA" id="ARBA00022448"/>
    </source>
</evidence>
<dbReference type="Pfam" id="PF04695">
    <property type="entry name" value="Pex14_N"/>
    <property type="match status" value="1"/>
</dbReference>
<dbReference type="InterPro" id="IPR006785">
    <property type="entry name" value="Pex14_N"/>
</dbReference>
<evidence type="ECO:0000313" key="14">
    <source>
        <dbReference type="EMBL" id="CAE2312734.1"/>
    </source>
</evidence>
<feature type="compositionally biased region" description="Low complexity" evidence="11">
    <location>
        <begin position="318"/>
        <end position="330"/>
    </location>
</feature>
<feature type="region of interest" description="Disordered" evidence="11">
    <location>
        <begin position="73"/>
        <end position="122"/>
    </location>
</feature>
<keyword evidence="6 10" id="KW-0576">Peroxisome</keyword>
<reference evidence="14" key="1">
    <citation type="submission" date="2021-01" db="EMBL/GenBank/DDBJ databases">
        <authorList>
            <person name="Corre E."/>
            <person name="Pelletier E."/>
            <person name="Niang G."/>
            <person name="Scheremetjew M."/>
            <person name="Finn R."/>
            <person name="Kale V."/>
            <person name="Holt S."/>
            <person name="Cochrane G."/>
            <person name="Meng A."/>
            <person name="Brown T."/>
            <person name="Cohen L."/>
        </authorList>
    </citation>
    <scope>NUCLEOTIDE SEQUENCE</scope>
    <source>
        <strain evidence="14">CCMP 2712</strain>
    </source>
</reference>
<evidence type="ECO:0000259" key="13">
    <source>
        <dbReference type="Pfam" id="PF17733"/>
    </source>
</evidence>
<feature type="compositionally biased region" description="Polar residues" evidence="11">
    <location>
        <begin position="417"/>
        <end position="435"/>
    </location>
</feature>
<dbReference type="Gene3D" id="1.10.10.10">
    <property type="entry name" value="Winged helix-like DNA-binding domain superfamily/Winged helix DNA-binding domain"/>
    <property type="match status" value="1"/>
</dbReference>
<dbReference type="InterPro" id="IPR036388">
    <property type="entry name" value="WH-like_DNA-bd_sf"/>
</dbReference>
<proteinExistence type="inferred from homology"/>
<keyword evidence="2 10" id="KW-0813">Transport</keyword>
<sequence length="525" mass="55895">MDDSVVEESAPATAPASSQAGALRDDQVQNAVQFLLHPKVQASTMDERKKFLQKKGLTEEEIEEAVRIAQPKLDQVSRSQAAAKSTSNTQQANIKTSQSQPNMLSSASPSRGSQGNELQSSSSTQSSWGKILLASMAVVGLGSGLGVLAKKYTKEHLADLWGTTDNGRSVRERKNVEHDERLREISSSIHKLHEAVDRNIKEVSDMNRRLIALESAPSLDHVKTEILNTTQNMITSNSLSELQQEVKSLRTLMLNIATQNGGNGPEDKKSEAAAPPMAKVIDQVEVKPSSSAGGASVPQGLPNARIFRNLANAGKVGQAASGAGSASGSSKGKDDEQISCADSQTKQDDTSAVETNFKEVLDLVQKGGVPSDVRKVDDSPVDNSFTATPAMKNPRRKPWEENRSSNVSQRAVEASNEPASSAMTSSSDGVPTESSGLEAGAAEDPSISPLAPRDFLQETAALESFGRGPAALKAGLMQSGQAQEKDQSFSYLPTVEQAEGTSNIYHSADNVISQIRSEITRDGDQ</sequence>
<name>A0A7S4L2K0_GUITH</name>
<dbReference type="GO" id="GO:0005778">
    <property type="term" value="C:peroxisomal membrane"/>
    <property type="evidence" value="ECO:0007669"/>
    <property type="project" value="UniProtKB-SubCell"/>
</dbReference>
<evidence type="ECO:0000256" key="9">
    <source>
        <dbReference type="ARBA" id="ARBA00046271"/>
    </source>
</evidence>
<feature type="compositionally biased region" description="Polar residues" evidence="11">
    <location>
        <begin position="340"/>
        <end position="352"/>
    </location>
</feature>
<feature type="domain" description="Peroxisomal membrane protein PEX14-like KPWE" evidence="13">
    <location>
        <begin position="355"/>
        <end position="400"/>
    </location>
</feature>
<keyword evidence="4" id="KW-0811">Translocation</keyword>
<feature type="domain" description="Peroxisome membrane anchor protein Pex14p N-terminal" evidence="12">
    <location>
        <begin position="24"/>
        <end position="65"/>
    </location>
</feature>
<dbReference type="Pfam" id="PF17733">
    <property type="entry name" value="KPWE_dom"/>
    <property type="match status" value="1"/>
</dbReference>
<organism evidence="14">
    <name type="scientific">Guillardia theta</name>
    <name type="common">Cryptophyte</name>
    <name type="synonym">Cryptomonas phi</name>
    <dbReference type="NCBI Taxonomy" id="55529"/>
    <lineage>
        <taxon>Eukaryota</taxon>
        <taxon>Cryptophyceae</taxon>
        <taxon>Pyrenomonadales</taxon>
        <taxon>Geminigeraceae</taxon>
        <taxon>Guillardia</taxon>
    </lineage>
</organism>
<dbReference type="InterPro" id="IPR040554">
    <property type="entry name" value="KPWE_PEX14_dom"/>
</dbReference>
<keyword evidence="3 10" id="KW-0653">Protein transport</keyword>